<name>A0A915J881_ROMCU</name>
<protein>
    <submittedName>
        <fullName evidence="3">Uncharacterized protein</fullName>
    </submittedName>
</protein>
<evidence type="ECO:0000313" key="3">
    <source>
        <dbReference type="WBParaSite" id="nRc.2.0.1.t22679-RA"/>
    </source>
</evidence>
<evidence type="ECO:0000313" key="2">
    <source>
        <dbReference type="Proteomes" id="UP000887565"/>
    </source>
</evidence>
<reference evidence="3" key="1">
    <citation type="submission" date="2022-11" db="UniProtKB">
        <authorList>
            <consortium name="WormBaseParasite"/>
        </authorList>
    </citation>
    <scope>IDENTIFICATION</scope>
</reference>
<sequence>MVMILPIVTTDVCNSTLLGCCYENKSYRLKTPSRKRSHNSWASSPRDYKTATVVSALTPLSALPLRPPKYATPVNINPSTTPKTTGDVSVITSYRLTEGTLAPPARVIAQGLPPGIPTDSALEVVGQMESMNLLDSSSITDGMRAVWSTDLAKKYLHLPLALLNEAFEVEALTAVDMVLSAPAALQIWDPTSLDGPSSLLPMELFAPPGWTRSCWTVSCHRWQLTPSAPLWRKPVATCGPQQLLPRHQQQRRWKPKHWQRLLNSNPSPTPLENHCAPSMTRSASSRPCDF</sequence>
<feature type="region of interest" description="Disordered" evidence="1">
    <location>
        <begin position="262"/>
        <end position="290"/>
    </location>
</feature>
<organism evidence="2 3">
    <name type="scientific">Romanomermis culicivorax</name>
    <name type="common">Nematode worm</name>
    <dbReference type="NCBI Taxonomy" id="13658"/>
    <lineage>
        <taxon>Eukaryota</taxon>
        <taxon>Metazoa</taxon>
        <taxon>Ecdysozoa</taxon>
        <taxon>Nematoda</taxon>
        <taxon>Enoplea</taxon>
        <taxon>Dorylaimia</taxon>
        <taxon>Mermithida</taxon>
        <taxon>Mermithoidea</taxon>
        <taxon>Mermithidae</taxon>
        <taxon>Romanomermis</taxon>
    </lineage>
</organism>
<accession>A0A915J881</accession>
<dbReference type="Proteomes" id="UP000887565">
    <property type="component" value="Unplaced"/>
</dbReference>
<feature type="compositionally biased region" description="Polar residues" evidence="1">
    <location>
        <begin position="279"/>
        <end position="290"/>
    </location>
</feature>
<dbReference type="WBParaSite" id="nRc.2.0.1.t22679-RA">
    <property type="protein sequence ID" value="nRc.2.0.1.t22679-RA"/>
    <property type="gene ID" value="nRc.2.0.1.g22679"/>
</dbReference>
<proteinExistence type="predicted"/>
<keyword evidence="2" id="KW-1185">Reference proteome</keyword>
<dbReference type="AlphaFoldDB" id="A0A915J881"/>
<evidence type="ECO:0000256" key="1">
    <source>
        <dbReference type="SAM" id="MobiDB-lite"/>
    </source>
</evidence>